<evidence type="ECO:0000313" key="2">
    <source>
        <dbReference type="EMBL" id="MDA5109861.1"/>
    </source>
</evidence>
<dbReference type="EMBL" id="JAPYYP010000022">
    <property type="protein sequence ID" value="MDA5109861.1"/>
    <property type="molecule type" value="Genomic_DNA"/>
</dbReference>
<keyword evidence="3" id="KW-1185">Reference proteome</keyword>
<sequence length="108" mass="12428">MRDRLHRRGWTAACAAALLLLLHALPASAQPPYAKWGRLAIEQTMKTYPQAEIVDYLHVGRTSKTPATWEETFKLLLREGGRTWAVLVRIEFDKRTETVIAIRLEETR</sequence>
<organism evidence="2 3">
    <name type="scientific">Brevibacillus thermoruber</name>
    <dbReference type="NCBI Taxonomy" id="33942"/>
    <lineage>
        <taxon>Bacteria</taxon>
        <taxon>Bacillati</taxon>
        <taxon>Bacillota</taxon>
        <taxon>Bacilli</taxon>
        <taxon>Bacillales</taxon>
        <taxon>Paenibacillaceae</taxon>
        <taxon>Brevibacillus</taxon>
    </lineage>
</organism>
<keyword evidence="1" id="KW-0732">Signal</keyword>
<dbReference type="AlphaFoldDB" id="A0A9X3Z4D8"/>
<reference evidence="2" key="1">
    <citation type="submission" date="2022-12" db="EMBL/GenBank/DDBJ databases">
        <title>Draft genome sequence of the thermophilic strain Brevibacillus thermoruber HT42, isolated from Los Humeros, Puebla, Mexico, with biotechnological potential.</title>
        <authorList>
            <person name="Lara Sanchez J."/>
            <person name="Solis Palacios R."/>
            <person name="Bustos Baena A.S."/>
            <person name="Ruz Baez A.E."/>
            <person name="Espinosa Luna G."/>
            <person name="Oliart Ros R.M."/>
        </authorList>
    </citation>
    <scope>NUCLEOTIDE SEQUENCE</scope>
    <source>
        <strain evidence="2">HT42</strain>
    </source>
</reference>
<dbReference type="InterPro" id="IPR024987">
    <property type="entry name" value="DUF3889"/>
</dbReference>
<evidence type="ECO:0000313" key="3">
    <source>
        <dbReference type="Proteomes" id="UP001151071"/>
    </source>
</evidence>
<feature type="signal peptide" evidence="1">
    <location>
        <begin position="1"/>
        <end position="29"/>
    </location>
</feature>
<proteinExistence type="predicted"/>
<protein>
    <submittedName>
        <fullName evidence="2">DUF3889 domain-containing protein</fullName>
    </submittedName>
</protein>
<dbReference type="Proteomes" id="UP001151071">
    <property type="component" value="Unassembled WGS sequence"/>
</dbReference>
<dbReference type="Pfam" id="PF13028">
    <property type="entry name" value="DUF3889"/>
    <property type="match status" value="1"/>
</dbReference>
<evidence type="ECO:0000256" key="1">
    <source>
        <dbReference type="SAM" id="SignalP"/>
    </source>
</evidence>
<gene>
    <name evidence="2" type="ORF">O3V59_15955</name>
</gene>
<feature type="chain" id="PRO_5040873740" evidence="1">
    <location>
        <begin position="30"/>
        <end position="108"/>
    </location>
</feature>
<comment type="caution">
    <text evidence="2">The sequence shown here is derived from an EMBL/GenBank/DDBJ whole genome shotgun (WGS) entry which is preliminary data.</text>
</comment>
<accession>A0A9X3Z4D8</accession>
<dbReference type="RefSeq" id="WP_271140530.1">
    <property type="nucleotide sequence ID" value="NZ_JAPYYP010000022.1"/>
</dbReference>
<dbReference type="Gene3D" id="3.10.450.390">
    <property type="entry name" value="Protein of unknown function DUF3889"/>
    <property type="match status" value="1"/>
</dbReference>
<name>A0A9X3Z4D8_9BACL</name>